<dbReference type="EMBL" id="JBHFAB010000037">
    <property type="protein sequence ID" value="MFC1421289.1"/>
    <property type="molecule type" value="Genomic_DNA"/>
</dbReference>
<comment type="caution">
    <text evidence="2">The sequence shown here is derived from an EMBL/GenBank/DDBJ whole genome shotgun (WGS) entry which is preliminary data.</text>
</comment>
<evidence type="ECO:0000313" key="3">
    <source>
        <dbReference type="Proteomes" id="UP001592531"/>
    </source>
</evidence>
<sequence>MTGRHQGTDTDRLGTALTVRWAAGHLAAAFLLGFAAQTQQHDGPEASARPALTEPDTPLPLPAAW</sequence>
<feature type="region of interest" description="Disordered" evidence="1">
    <location>
        <begin position="38"/>
        <end position="65"/>
    </location>
</feature>
<name>A0ABV6W5M1_9ACTN</name>
<dbReference type="RefSeq" id="WP_380544221.1">
    <property type="nucleotide sequence ID" value="NZ_JBHFAB010000037.1"/>
</dbReference>
<evidence type="ECO:0000256" key="1">
    <source>
        <dbReference type="SAM" id="MobiDB-lite"/>
    </source>
</evidence>
<proteinExistence type="predicted"/>
<dbReference type="Proteomes" id="UP001592531">
    <property type="component" value="Unassembled WGS sequence"/>
</dbReference>
<evidence type="ECO:0000313" key="2">
    <source>
        <dbReference type="EMBL" id="MFC1421289.1"/>
    </source>
</evidence>
<gene>
    <name evidence="2" type="ORF">ACEZDE_32300</name>
</gene>
<protein>
    <recommendedName>
        <fullName evidence="4">MFS transporter</fullName>
    </recommendedName>
</protein>
<evidence type="ECO:0008006" key="4">
    <source>
        <dbReference type="Google" id="ProtNLM"/>
    </source>
</evidence>
<reference evidence="2 3" key="1">
    <citation type="submission" date="2024-09" db="EMBL/GenBank/DDBJ databases">
        <authorList>
            <person name="Lee S.D."/>
        </authorList>
    </citation>
    <scope>NUCLEOTIDE SEQUENCE [LARGE SCALE GENOMIC DNA]</scope>
    <source>
        <strain evidence="2 3">N8-3</strain>
    </source>
</reference>
<organism evidence="2 3">
    <name type="scientific">Streptacidiphilus cavernicola</name>
    <dbReference type="NCBI Taxonomy" id="3342716"/>
    <lineage>
        <taxon>Bacteria</taxon>
        <taxon>Bacillati</taxon>
        <taxon>Actinomycetota</taxon>
        <taxon>Actinomycetes</taxon>
        <taxon>Kitasatosporales</taxon>
        <taxon>Streptomycetaceae</taxon>
        <taxon>Streptacidiphilus</taxon>
    </lineage>
</organism>
<keyword evidence="3" id="KW-1185">Reference proteome</keyword>
<accession>A0ABV6W5M1</accession>